<keyword evidence="2" id="KW-0378">Hydrolase</keyword>
<accession>A0A0G0N4E5</accession>
<dbReference type="Pfam" id="PF01227">
    <property type="entry name" value="GTP_cyclohydroI"/>
    <property type="match status" value="1"/>
</dbReference>
<proteinExistence type="predicted"/>
<name>A0A0G0N4E5_9BACT</name>
<gene>
    <name evidence="2" type="ORF">UT39_C0021G0015</name>
</gene>
<sequence>MGLIVLVEAQHLCLSMRGVKKRGCIVKTTIIKGCLKNDKNLLDLFYRELEVSSVREGRE</sequence>
<protein>
    <submittedName>
        <fullName evidence="2">GTP cyclohydrolase 1</fullName>
    </submittedName>
</protein>
<reference evidence="2 3" key="1">
    <citation type="journal article" date="2015" name="Nature">
        <title>rRNA introns, odd ribosomes, and small enigmatic genomes across a large radiation of phyla.</title>
        <authorList>
            <person name="Brown C.T."/>
            <person name="Hug L.A."/>
            <person name="Thomas B.C."/>
            <person name="Sharon I."/>
            <person name="Castelle C.J."/>
            <person name="Singh A."/>
            <person name="Wilkins M.J."/>
            <person name="Williams K.H."/>
            <person name="Banfield J.F."/>
        </authorList>
    </citation>
    <scope>NUCLEOTIDE SEQUENCE [LARGE SCALE GENOMIC DNA]</scope>
</reference>
<feature type="domain" description="GTP cyclohydrolase I" evidence="1">
    <location>
        <begin position="2"/>
        <end position="47"/>
    </location>
</feature>
<dbReference type="UniPathway" id="UPA00848">
    <property type="reaction ID" value="UER00151"/>
</dbReference>
<dbReference type="InterPro" id="IPR020602">
    <property type="entry name" value="GTP_CycHdrlase_I_dom"/>
</dbReference>
<dbReference type="InterPro" id="IPR043133">
    <property type="entry name" value="GTP-CH-I_C/QueF"/>
</dbReference>
<comment type="caution">
    <text evidence="2">The sequence shown here is derived from an EMBL/GenBank/DDBJ whole genome shotgun (WGS) entry which is preliminary data.</text>
</comment>
<dbReference type="Proteomes" id="UP000034246">
    <property type="component" value="Unassembled WGS sequence"/>
</dbReference>
<dbReference type="SUPFAM" id="SSF55620">
    <property type="entry name" value="Tetrahydrobiopterin biosynthesis enzymes-like"/>
    <property type="match status" value="1"/>
</dbReference>
<dbReference type="AlphaFoldDB" id="A0A0G0N4E5"/>
<dbReference type="GO" id="GO:0016787">
    <property type="term" value="F:hydrolase activity"/>
    <property type="evidence" value="ECO:0007669"/>
    <property type="project" value="UniProtKB-KW"/>
</dbReference>
<evidence type="ECO:0000313" key="3">
    <source>
        <dbReference type="Proteomes" id="UP000034246"/>
    </source>
</evidence>
<dbReference type="Gene3D" id="3.30.1130.10">
    <property type="match status" value="1"/>
</dbReference>
<dbReference type="EMBL" id="LBWP01000021">
    <property type="protein sequence ID" value="KKR10273.1"/>
    <property type="molecule type" value="Genomic_DNA"/>
</dbReference>
<dbReference type="STRING" id="1618550.UT39_C0021G0015"/>
<evidence type="ECO:0000313" key="2">
    <source>
        <dbReference type="EMBL" id="KKR10273.1"/>
    </source>
</evidence>
<organism evidence="2 3">
    <name type="scientific">Candidatus Woesebacteria bacterium GW2011_GWA1_39_21</name>
    <dbReference type="NCBI Taxonomy" id="1618550"/>
    <lineage>
        <taxon>Bacteria</taxon>
        <taxon>Candidatus Woeseibacteriota</taxon>
    </lineage>
</organism>
<evidence type="ECO:0000259" key="1">
    <source>
        <dbReference type="Pfam" id="PF01227"/>
    </source>
</evidence>